<keyword evidence="6" id="KW-1133">Transmembrane helix</keyword>
<evidence type="ECO:0000313" key="7">
    <source>
        <dbReference type="EMBL" id="KAK0423980.1"/>
    </source>
</evidence>
<evidence type="ECO:0000256" key="1">
    <source>
        <dbReference type="ARBA" id="ARBA00004606"/>
    </source>
</evidence>
<evidence type="ECO:0000313" key="8">
    <source>
        <dbReference type="Proteomes" id="UP001175271"/>
    </source>
</evidence>
<feature type="transmembrane region" description="Helical" evidence="6">
    <location>
        <begin position="18"/>
        <end position="40"/>
    </location>
</feature>
<evidence type="ECO:0008006" key="9">
    <source>
        <dbReference type="Google" id="ProtNLM"/>
    </source>
</evidence>
<evidence type="ECO:0000256" key="3">
    <source>
        <dbReference type="ARBA" id="ARBA00022679"/>
    </source>
</evidence>
<comment type="caution">
    <text evidence="7">The sequence shown here is derived from an EMBL/GenBank/DDBJ whole genome shotgun (WGS) entry which is preliminary data.</text>
</comment>
<evidence type="ECO:0000256" key="6">
    <source>
        <dbReference type="SAM" id="Phobius"/>
    </source>
</evidence>
<proteinExistence type="predicted"/>
<dbReference type="EMBL" id="JAUCMV010000001">
    <property type="protein sequence ID" value="KAK0423980.1"/>
    <property type="molecule type" value="Genomic_DNA"/>
</dbReference>
<keyword evidence="8" id="KW-1185">Reference proteome</keyword>
<accession>A0AA39M813</accession>
<keyword evidence="2" id="KW-0328">Glycosyltransferase</keyword>
<evidence type="ECO:0000256" key="2">
    <source>
        <dbReference type="ARBA" id="ARBA00022676"/>
    </source>
</evidence>
<dbReference type="Proteomes" id="UP001175271">
    <property type="component" value="Unassembled WGS sequence"/>
</dbReference>
<keyword evidence="5" id="KW-0325">Glycoprotein</keyword>
<dbReference type="Pfam" id="PF02485">
    <property type="entry name" value="Branch"/>
    <property type="match status" value="2"/>
</dbReference>
<reference evidence="7" key="1">
    <citation type="submission" date="2023-06" db="EMBL/GenBank/DDBJ databases">
        <title>Genomic analysis of the entomopathogenic nematode Steinernema hermaphroditum.</title>
        <authorList>
            <person name="Schwarz E.M."/>
            <person name="Heppert J.K."/>
            <person name="Baniya A."/>
            <person name="Schwartz H.T."/>
            <person name="Tan C.-H."/>
            <person name="Antoshechkin I."/>
            <person name="Sternberg P.W."/>
            <person name="Goodrich-Blair H."/>
            <person name="Dillman A.R."/>
        </authorList>
    </citation>
    <scope>NUCLEOTIDE SEQUENCE</scope>
    <source>
        <strain evidence="7">PS9179</strain>
        <tissue evidence="7">Whole animal</tissue>
    </source>
</reference>
<keyword evidence="6" id="KW-0812">Transmembrane</keyword>
<dbReference type="GO" id="GO:0016020">
    <property type="term" value="C:membrane"/>
    <property type="evidence" value="ECO:0007669"/>
    <property type="project" value="UniProtKB-SubCell"/>
</dbReference>
<keyword evidence="4 6" id="KW-0472">Membrane</keyword>
<protein>
    <recommendedName>
        <fullName evidence="9">Core-2/I-Branching enzyme</fullName>
    </recommendedName>
</protein>
<evidence type="ECO:0000256" key="5">
    <source>
        <dbReference type="ARBA" id="ARBA00023180"/>
    </source>
</evidence>
<dbReference type="AlphaFoldDB" id="A0AA39M813"/>
<name>A0AA39M813_9BILA</name>
<dbReference type="InterPro" id="IPR003406">
    <property type="entry name" value="Glyco_trans_14"/>
</dbReference>
<dbReference type="PANTHER" id="PTHR46671:SF7">
    <property type="entry name" value="CORE-2_I-BRANCHING ENZYME"/>
    <property type="match status" value="1"/>
</dbReference>
<organism evidence="7 8">
    <name type="scientific">Steinernema hermaphroditum</name>
    <dbReference type="NCBI Taxonomy" id="289476"/>
    <lineage>
        <taxon>Eukaryota</taxon>
        <taxon>Metazoa</taxon>
        <taxon>Ecdysozoa</taxon>
        <taxon>Nematoda</taxon>
        <taxon>Chromadorea</taxon>
        <taxon>Rhabditida</taxon>
        <taxon>Tylenchina</taxon>
        <taxon>Panagrolaimomorpha</taxon>
        <taxon>Strongyloidoidea</taxon>
        <taxon>Steinernematidae</taxon>
        <taxon>Steinernema</taxon>
    </lineage>
</organism>
<sequence>MYALSVPVRCVILKFKRAYVLIILTIVVFYSVILFMLGSINNELKYVSDKKPFFQKHASAKDLQCHKFFARNIQNALTSERKRVRLKDSFDVGMDCDSIRRRHYFPSSPLSEEEKSFAVAFIRIVHTDYLFLELMLAMEYAPQNVYCYSIDGKASAAFKGAMRKLSNCFENVFIAKEEFDVDNSGHNMSSAFIECLKTIRDKQWKYVVLLQNLEILESNSLAEIVRMGLDNSITKKENHDVTLRTNRERVEILKLLNGTNDVGVGRPWMERINKKLDWSFAQIRLFRDDSKNTNRKIRFAKGVVQSSISREAAVYMLDKLNLQIFIKQLELGSYGLDEMFMATLQADDYIGLPGGFYYGCIEKYIDVPQFTRKSIWFNKTLCYSRYLRHGICIHGVEDLHRLSRWPYLYVNKMMPEFDFGAIFCWAELLFNRTYMHPEDNHLNPEFYLSLPSVRHHSLGDFNCNHTHAFID</sequence>
<gene>
    <name evidence="7" type="ORF">QR680_008444</name>
</gene>
<dbReference type="GO" id="GO:0016757">
    <property type="term" value="F:glycosyltransferase activity"/>
    <property type="evidence" value="ECO:0007669"/>
    <property type="project" value="UniProtKB-KW"/>
</dbReference>
<comment type="subcellular location">
    <subcellularLocation>
        <location evidence="1">Membrane</location>
        <topology evidence="1">Single-pass type II membrane protein</topology>
    </subcellularLocation>
</comment>
<keyword evidence="3" id="KW-0808">Transferase</keyword>
<evidence type="ECO:0000256" key="4">
    <source>
        <dbReference type="ARBA" id="ARBA00023136"/>
    </source>
</evidence>
<dbReference type="PANTHER" id="PTHR46671">
    <property type="entry name" value="PROTEIN CBG11221"/>
    <property type="match status" value="1"/>
</dbReference>